<keyword evidence="1" id="KW-0406">Ion transport</keyword>
<dbReference type="GO" id="GO:0005886">
    <property type="term" value="C:plasma membrane"/>
    <property type="evidence" value="ECO:0007669"/>
    <property type="project" value="InterPro"/>
</dbReference>
<dbReference type="PANTHER" id="PTHR43833:SF8">
    <property type="entry name" value="TRK SYSTEM POTASSIUM UPTAKE PROTEIN TRKA"/>
    <property type="match status" value="1"/>
</dbReference>
<dbReference type="PRINTS" id="PR00335">
    <property type="entry name" value="KUPTAKETRKA"/>
</dbReference>
<organism evidence="4 5">
    <name type="scientific">Diplocloster agilis</name>
    <dbReference type="NCBI Taxonomy" id="2850323"/>
    <lineage>
        <taxon>Bacteria</taxon>
        <taxon>Bacillati</taxon>
        <taxon>Bacillota</taxon>
        <taxon>Clostridia</taxon>
        <taxon>Lachnospirales</taxon>
        <taxon>Lachnospiraceae</taxon>
        <taxon>Diplocloster</taxon>
    </lineage>
</organism>
<dbReference type="PROSITE" id="PS51201">
    <property type="entry name" value="RCK_N"/>
    <property type="match status" value="1"/>
</dbReference>
<dbReference type="InterPro" id="IPR006036">
    <property type="entry name" value="K_uptake_TrkA"/>
</dbReference>
<dbReference type="InterPro" id="IPR003148">
    <property type="entry name" value="RCK_N"/>
</dbReference>
<dbReference type="AlphaFoldDB" id="A0A949NDF7"/>
<dbReference type="RefSeq" id="WP_158342721.1">
    <property type="nucleotide sequence ID" value="NZ_JAHQCW010000006.1"/>
</dbReference>
<sequence>MFKNSHLTRKKRRTALVIGCGRLGANLAGSLCDKGYDTIVIDKDETAFGQLPDNFSGYQITGDGTDKNLLEKAGIGNADMVIAATERDNINSLVCQMAGRIYQVPDVYMRLNDPNMEDIIEGYGIRVIYPFRLSVNEFERLSHAKA</sequence>
<proteinExistence type="predicted"/>
<dbReference type="GO" id="GO:0015079">
    <property type="term" value="F:potassium ion transmembrane transporter activity"/>
    <property type="evidence" value="ECO:0007669"/>
    <property type="project" value="InterPro"/>
</dbReference>
<dbReference type="PANTHER" id="PTHR43833">
    <property type="entry name" value="POTASSIUM CHANNEL PROTEIN 2-RELATED-RELATED"/>
    <property type="match status" value="1"/>
</dbReference>
<keyword evidence="2" id="KW-0630">Potassium</keyword>
<evidence type="ECO:0000313" key="4">
    <source>
        <dbReference type="EMBL" id="MBU9735916.1"/>
    </source>
</evidence>
<evidence type="ECO:0000313" key="5">
    <source>
        <dbReference type="Proteomes" id="UP000712157"/>
    </source>
</evidence>
<feature type="domain" description="RCK N-terminal" evidence="3">
    <location>
        <begin position="12"/>
        <end position="130"/>
    </location>
</feature>
<accession>A0A949NDF7</accession>
<reference evidence="4" key="1">
    <citation type="submission" date="2021-06" db="EMBL/GenBank/DDBJ databases">
        <title>Description of novel taxa of the family Lachnospiraceae.</title>
        <authorList>
            <person name="Chaplin A.V."/>
            <person name="Sokolova S.R."/>
            <person name="Pikina A.P."/>
            <person name="Korzhanova M."/>
            <person name="Belova V."/>
            <person name="Korostin D."/>
            <person name="Efimov B.A."/>
        </authorList>
    </citation>
    <scope>NUCLEOTIDE SEQUENCE</scope>
    <source>
        <strain evidence="4">ASD5720</strain>
    </source>
</reference>
<keyword evidence="1" id="KW-0633">Potassium transport</keyword>
<protein>
    <submittedName>
        <fullName evidence="4">TrkA family potassium uptake protein</fullName>
    </submittedName>
</protein>
<dbReference type="InterPro" id="IPR050721">
    <property type="entry name" value="Trk_Ktr_HKT_K-transport"/>
</dbReference>
<evidence type="ECO:0000256" key="2">
    <source>
        <dbReference type="ARBA" id="ARBA00022958"/>
    </source>
</evidence>
<name>A0A949NDF7_9FIRM</name>
<dbReference type="InterPro" id="IPR036291">
    <property type="entry name" value="NAD(P)-bd_dom_sf"/>
</dbReference>
<dbReference type="SUPFAM" id="SSF51735">
    <property type="entry name" value="NAD(P)-binding Rossmann-fold domains"/>
    <property type="match status" value="1"/>
</dbReference>
<comment type="caution">
    <text evidence="4">The sequence shown here is derived from an EMBL/GenBank/DDBJ whole genome shotgun (WGS) entry which is preliminary data.</text>
</comment>
<evidence type="ECO:0000256" key="1">
    <source>
        <dbReference type="ARBA" id="ARBA00022538"/>
    </source>
</evidence>
<keyword evidence="5" id="KW-1185">Reference proteome</keyword>
<dbReference type="Proteomes" id="UP000712157">
    <property type="component" value="Unassembled WGS sequence"/>
</dbReference>
<dbReference type="Pfam" id="PF02254">
    <property type="entry name" value="TrkA_N"/>
    <property type="match status" value="1"/>
</dbReference>
<keyword evidence="1" id="KW-0813">Transport</keyword>
<dbReference type="EMBL" id="JAHQCW010000006">
    <property type="protein sequence ID" value="MBU9735916.1"/>
    <property type="molecule type" value="Genomic_DNA"/>
</dbReference>
<evidence type="ECO:0000259" key="3">
    <source>
        <dbReference type="PROSITE" id="PS51201"/>
    </source>
</evidence>
<gene>
    <name evidence="4" type="ORF">KTH89_05160</name>
</gene>
<dbReference type="Gene3D" id="3.40.50.720">
    <property type="entry name" value="NAD(P)-binding Rossmann-like Domain"/>
    <property type="match status" value="1"/>
</dbReference>